<keyword evidence="3" id="KW-0436">Ligase</keyword>
<dbReference type="eggNOG" id="COG0068">
    <property type="taxonomic scope" value="Bacteria"/>
</dbReference>
<dbReference type="HOGENOM" id="CLU_009164_0_0_7"/>
<accession>E7AD18</accession>
<feature type="active site" evidence="8">
    <location>
        <position position="34"/>
    </location>
</feature>
<evidence type="ECO:0000313" key="11">
    <source>
        <dbReference type="EMBL" id="CBY83136.1"/>
    </source>
</evidence>
<evidence type="ECO:0000256" key="3">
    <source>
        <dbReference type="ARBA" id="ARBA00022598"/>
    </source>
</evidence>
<dbReference type="Proteomes" id="UP000007934">
    <property type="component" value="Chromosome"/>
</dbReference>
<keyword evidence="4" id="KW-0479">Metal-binding</keyword>
<dbReference type="EMBL" id="FQ670179">
    <property type="protein sequence ID" value="CBY83136.1"/>
    <property type="molecule type" value="Genomic_DNA"/>
</dbReference>
<keyword evidence="12" id="KW-1185">Reference proteome</keyword>
<dbReference type="Pfam" id="PF07503">
    <property type="entry name" value="zf-HYPF"/>
    <property type="match status" value="2"/>
</dbReference>
<dbReference type="InterPro" id="IPR001792">
    <property type="entry name" value="Acylphosphatase-like_dom"/>
</dbReference>
<dbReference type="GO" id="GO:0003998">
    <property type="term" value="F:acylphosphatase activity"/>
    <property type="evidence" value="ECO:0007669"/>
    <property type="project" value="UniProtKB-EC"/>
</dbReference>
<dbReference type="SUPFAM" id="SSF55821">
    <property type="entry name" value="YrdC/RibB"/>
    <property type="match status" value="1"/>
</dbReference>
<sequence length="741" mass="81643">MRQIWVRGQVQGVGFRPLVYQIATQLGACGFVRNVGGAVEIVLDKSLESPFLAQLHAKLPPQAQILELTTQDIDIDTPPFSIQPSLSAPHSTDPLPLDKATCAPCLQDTYDPTSRFYGYAFTTCAHCGPRFSMLENLPFDRAHTSMRTFEMCPECVRDYHDPQSRRFFAQGLSCPKCAIRLSFHTPAGINTTTPLQACLQTLQEGGVVAIKGIGGFALMGDARNIEVTQRIREIKTRPFKPLSVMVRDLDMARDLAYLNSLEEQILQASSAPILIARAKVSLNPLIAPNLDTLGLCLPYTPLHHLIARALNIPLIFTSANHKSAPIFHTLEQVRALGVEGILDHARAIVHPIEDSVVRASGGAVGVVRLGRGLAPLSLLNADTALLCGFGAQSKASVCFAQDFSLISPEMGALESVEHTQHYQHALNFYYHLRGTPQACAIDLHPGYISSQLGEEKALEWGAQLDQVQHHEAHFYALLGEYAQETPLQEGQKVLGWIADGFGLGLQGCLWGCEVFEAEYKGFWDVRRIYSLEPFEILTTPKALKDSSYCAYALARAHNLQALLERVPMLHLEIINQMLDAHLQTRLTTSLGRLFDAVACFCGVGGLNTYEAQSAAQLESLARSLESNARYPLELKHNHISYHALLTELQTDILKGQEALSARKFHNALAHLALELHTRHRAPLLVGGGVFANALLCEEIHKLLGKGVFFPKKLPFGDGAIAYGQVEYLKNQERRRACNMSL</sequence>
<dbReference type="GeneID" id="36133570"/>
<evidence type="ECO:0000256" key="7">
    <source>
        <dbReference type="ARBA" id="ARBA00048220"/>
    </source>
</evidence>
<keyword evidence="5" id="KW-0863">Zinc-finger</keyword>
<dbReference type="PANTHER" id="PTHR42959:SF1">
    <property type="entry name" value="CARBAMOYLTRANSFERASE HYPF"/>
    <property type="match status" value="1"/>
</dbReference>
<dbReference type="Gene3D" id="3.30.420.40">
    <property type="match status" value="1"/>
</dbReference>
<proteinExistence type="inferred from homology"/>
<keyword evidence="6" id="KW-0862">Zinc</keyword>
<feature type="domain" description="YrdC-like" evidence="10">
    <location>
        <begin position="192"/>
        <end position="372"/>
    </location>
</feature>
<reference evidence="11 12" key="1">
    <citation type="journal article" date="2011" name="Genome Biol. Evol.">
        <title>Comparative whole genome sequence analysis of the carcinogenic bacterial model pathogen Helicobacter felis.</title>
        <authorList>
            <person name="Arnold I.C."/>
            <person name="Zigova Z."/>
            <person name="Holden M."/>
            <person name="Lawley T.D."/>
            <person name="Rad R."/>
            <person name="Dougan G."/>
            <person name="Falkow S."/>
            <person name="Bentley S.D."/>
            <person name="Muller A."/>
        </authorList>
    </citation>
    <scope>NUCLEOTIDE SEQUENCE [LARGE SCALE GENOMIC DNA]</scope>
    <source>
        <strain evidence="12">ATCC 49179 / CCUG 28539 / NCTC 12436 / CS1</strain>
    </source>
</reference>
<evidence type="ECO:0000259" key="10">
    <source>
        <dbReference type="PROSITE" id="PS51163"/>
    </source>
</evidence>
<dbReference type="AlphaFoldDB" id="E7AD18"/>
<dbReference type="PANTHER" id="PTHR42959">
    <property type="entry name" value="CARBAMOYLTRANSFERASE"/>
    <property type="match status" value="1"/>
</dbReference>
<dbReference type="InterPro" id="IPR036046">
    <property type="entry name" value="Acylphosphatase-like_dom_sf"/>
</dbReference>
<evidence type="ECO:0000256" key="2">
    <source>
        <dbReference type="ARBA" id="ARBA00008097"/>
    </source>
</evidence>
<dbReference type="InterPro" id="IPR017968">
    <property type="entry name" value="Acylphosphatase_CS"/>
</dbReference>
<name>E7AD18_HELFC</name>
<comment type="catalytic activity">
    <reaction evidence="8">
        <text>an acyl phosphate + H2O = a carboxylate + phosphate + H(+)</text>
        <dbReference type="Rhea" id="RHEA:14965"/>
        <dbReference type="ChEBI" id="CHEBI:15377"/>
        <dbReference type="ChEBI" id="CHEBI:15378"/>
        <dbReference type="ChEBI" id="CHEBI:29067"/>
        <dbReference type="ChEBI" id="CHEBI:43474"/>
        <dbReference type="ChEBI" id="CHEBI:59918"/>
        <dbReference type="EC" id="3.6.1.7"/>
    </reaction>
</comment>
<dbReference type="InterPro" id="IPR011125">
    <property type="entry name" value="Znf_HypF"/>
</dbReference>
<dbReference type="PROSITE" id="PS00150">
    <property type="entry name" value="ACYLPHOSPHATASE_1"/>
    <property type="match status" value="1"/>
</dbReference>
<evidence type="ECO:0000256" key="5">
    <source>
        <dbReference type="ARBA" id="ARBA00022771"/>
    </source>
</evidence>
<feature type="active site" evidence="8">
    <location>
        <position position="16"/>
    </location>
</feature>
<dbReference type="NCBIfam" id="TIGR00143">
    <property type="entry name" value="hypF"/>
    <property type="match status" value="1"/>
</dbReference>
<dbReference type="KEGG" id="hfe:HFELIS_10520"/>
<comment type="pathway">
    <text evidence="1">Protein modification; [NiFe] hydrogenase maturation.</text>
</comment>
<dbReference type="InterPro" id="IPR051060">
    <property type="entry name" value="Carbamoyltrans_HypF-like"/>
</dbReference>
<evidence type="ECO:0000256" key="1">
    <source>
        <dbReference type="ARBA" id="ARBA00004711"/>
    </source>
</evidence>
<dbReference type="InterPro" id="IPR041440">
    <property type="entry name" value="HypF_C"/>
</dbReference>
<dbReference type="OrthoDB" id="9808093at2"/>
<dbReference type="Gene3D" id="3.90.870.50">
    <property type="match status" value="1"/>
</dbReference>
<dbReference type="Pfam" id="PF00708">
    <property type="entry name" value="Acylphosphatase"/>
    <property type="match status" value="1"/>
</dbReference>
<keyword evidence="8" id="KW-0378">Hydrolase</keyword>
<dbReference type="GO" id="GO:0003725">
    <property type="term" value="F:double-stranded RNA binding"/>
    <property type="evidence" value="ECO:0007669"/>
    <property type="project" value="InterPro"/>
</dbReference>
<evidence type="ECO:0000313" key="12">
    <source>
        <dbReference type="Proteomes" id="UP000007934"/>
    </source>
</evidence>
<evidence type="ECO:0000256" key="4">
    <source>
        <dbReference type="ARBA" id="ARBA00022723"/>
    </source>
</evidence>
<dbReference type="Pfam" id="PF22521">
    <property type="entry name" value="HypF_C_2"/>
    <property type="match status" value="1"/>
</dbReference>
<dbReference type="PROSITE" id="PS51163">
    <property type="entry name" value="YRDC"/>
    <property type="match status" value="1"/>
</dbReference>
<dbReference type="Gene3D" id="3.30.110.120">
    <property type="match status" value="1"/>
</dbReference>
<dbReference type="GO" id="GO:0051604">
    <property type="term" value="P:protein maturation"/>
    <property type="evidence" value="ECO:0007669"/>
    <property type="project" value="TreeGrafter"/>
</dbReference>
<dbReference type="Gene3D" id="3.30.420.360">
    <property type="match status" value="1"/>
</dbReference>
<dbReference type="EC" id="3.6.1.7" evidence="8"/>
<comment type="catalytic activity">
    <reaction evidence="7">
        <text>C-terminal L-cysteinyl-[HypE protein] + carbamoyl phosphate + ATP + H2O = C-terminal S-carboxamide-L-cysteinyl-[HypE protein] + AMP + phosphate + diphosphate + H(+)</text>
        <dbReference type="Rhea" id="RHEA:55636"/>
        <dbReference type="Rhea" id="RHEA-COMP:14247"/>
        <dbReference type="Rhea" id="RHEA-COMP:14392"/>
        <dbReference type="ChEBI" id="CHEBI:15377"/>
        <dbReference type="ChEBI" id="CHEBI:15378"/>
        <dbReference type="ChEBI" id="CHEBI:30616"/>
        <dbReference type="ChEBI" id="CHEBI:33019"/>
        <dbReference type="ChEBI" id="CHEBI:43474"/>
        <dbReference type="ChEBI" id="CHEBI:58228"/>
        <dbReference type="ChEBI" id="CHEBI:76913"/>
        <dbReference type="ChEBI" id="CHEBI:139126"/>
        <dbReference type="ChEBI" id="CHEBI:456215"/>
    </reaction>
</comment>
<dbReference type="SUPFAM" id="SSF54975">
    <property type="entry name" value="Acylphosphatase/BLUF domain-like"/>
    <property type="match status" value="1"/>
</dbReference>
<dbReference type="PROSITE" id="PS51160">
    <property type="entry name" value="ACYLPHOSPHATASE_3"/>
    <property type="match status" value="1"/>
</dbReference>
<dbReference type="InterPro" id="IPR017945">
    <property type="entry name" value="DHBP_synth_RibB-like_a/b_dom"/>
</dbReference>
<feature type="domain" description="Acylphosphatase-like" evidence="9">
    <location>
        <begin position="1"/>
        <end position="84"/>
    </location>
</feature>
<dbReference type="InterPro" id="IPR006070">
    <property type="entry name" value="Sua5-like_dom"/>
</dbReference>
<dbReference type="UniPathway" id="UPA00335"/>
<dbReference type="RefSeq" id="WP_013469501.1">
    <property type="nucleotide sequence ID" value="NC_014810.2"/>
</dbReference>
<organism evidence="11 12">
    <name type="scientific">Helicobacter felis (strain ATCC 49179 / CCUG 28539 / NCTC 12436 / CS1)</name>
    <dbReference type="NCBI Taxonomy" id="936155"/>
    <lineage>
        <taxon>Bacteria</taxon>
        <taxon>Pseudomonadati</taxon>
        <taxon>Campylobacterota</taxon>
        <taxon>Epsilonproteobacteria</taxon>
        <taxon>Campylobacterales</taxon>
        <taxon>Helicobacteraceae</taxon>
        <taxon>Helicobacter</taxon>
    </lineage>
</organism>
<protein>
    <recommendedName>
        <fullName evidence="8">acylphosphatase</fullName>
        <ecNumber evidence="8">3.6.1.7</ecNumber>
    </recommendedName>
</protein>
<dbReference type="InterPro" id="IPR004421">
    <property type="entry name" value="Carbamoyltransferase_HypF"/>
</dbReference>
<dbReference type="GO" id="GO:0016874">
    <property type="term" value="F:ligase activity"/>
    <property type="evidence" value="ECO:0007669"/>
    <property type="project" value="UniProtKB-KW"/>
</dbReference>
<evidence type="ECO:0000256" key="8">
    <source>
        <dbReference type="PROSITE-ProRule" id="PRU00520"/>
    </source>
</evidence>
<dbReference type="InterPro" id="IPR055128">
    <property type="entry name" value="HypF_C_2"/>
</dbReference>
<gene>
    <name evidence="11" type="primary">hypF</name>
    <name evidence="11" type="ordered locus">Hfelis_10520</name>
</gene>
<dbReference type="STRING" id="936155.HFELIS_10520"/>
<evidence type="ECO:0000256" key="6">
    <source>
        <dbReference type="ARBA" id="ARBA00022833"/>
    </source>
</evidence>
<dbReference type="GO" id="GO:0008270">
    <property type="term" value="F:zinc ion binding"/>
    <property type="evidence" value="ECO:0007669"/>
    <property type="project" value="UniProtKB-KW"/>
</dbReference>
<evidence type="ECO:0000259" key="9">
    <source>
        <dbReference type="PROSITE" id="PS51160"/>
    </source>
</evidence>
<comment type="similarity">
    <text evidence="2">Belongs to the carbamoyltransferase HypF family.</text>
</comment>
<dbReference type="GO" id="GO:0016743">
    <property type="term" value="F:carboxyl- or carbamoyltransferase activity"/>
    <property type="evidence" value="ECO:0007669"/>
    <property type="project" value="InterPro"/>
</dbReference>
<dbReference type="Pfam" id="PF01300">
    <property type="entry name" value="Sua5_yciO_yrdC"/>
    <property type="match status" value="1"/>
</dbReference>
<dbReference type="Pfam" id="PF17788">
    <property type="entry name" value="HypF_C"/>
    <property type="match status" value="1"/>
</dbReference>